<dbReference type="AlphaFoldDB" id="A0AAV9NBA6"/>
<keyword evidence="3" id="KW-1185">Reference proteome</keyword>
<evidence type="ECO:0000313" key="2">
    <source>
        <dbReference type="EMBL" id="KAK5053118.1"/>
    </source>
</evidence>
<sequence length="519" mass="58733">MLIPPRRSKVEKMKYEGNNSPAASGINRARGRPMKRRPELKLPNTIQRKREKLLQQSLRAAVTNNPEPYELSPLEALPVELIQQIFFYSLEVNLPRASSHIAAVLSNPSIYSALILFAYFQEDGESPVEEQLFLPAHYRVISVEDKIRLQQSILSCQWCDVDLFKSCMPNLSRLQMIQAWHRETKAEAELDTSECPQGPQNPAIEQRNNQGLQPFAARPPSITDIEVLERHFMAKASPAGNDFQASDGQFGLSAYTMLNSLSQGSQAVRLFGPTGHGNYLPRIVLWRSYLGYSSPKPFHKMVDGCASIIGTRILPDHILEGNPSWDKPKLELLMLLRQGARFFHPVHEFERRHLECSPGALYEGMASAIKSHNLDALLVLLEIHFDCMRDPERLSDDRKTPHHIAVLFTSPIPVALFHLACEQPYPASSFLLSPLIREGIDSIPLDDRILTAWAVRHSDDRVAGFLLRHMEGANDYGKYGEPVLFWNGSQTRTRPQDPPFPDTSFTQQIGYLERDVIVL</sequence>
<name>A0AAV9NBA6_9EURO</name>
<dbReference type="RefSeq" id="XP_064706560.1">
    <property type="nucleotide sequence ID" value="XM_064845706.1"/>
</dbReference>
<evidence type="ECO:0008006" key="4">
    <source>
        <dbReference type="Google" id="ProtNLM"/>
    </source>
</evidence>
<dbReference type="GeneID" id="89970304"/>
<accession>A0AAV9NBA6</accession>
<organism evidence="2 3">
    <name type="scientific">Exophiala bonariae</name>
    <dbReference type="NCBI Taxonomy" id="1690606"/>
    <lineage>
        <taxon>Eukaryota</taxon>
        <taxon>Fungi</taxon>
        <taxon>Dikarya</taxon>
        <taxon>Ascomycota</taxon>
        <taxon>Pezizomycotina</taxon>
        <taxon>Eurotiomycetes</taxon>
        <taxon>Chaetothyriomycetidae</taxon>
        <taxon>Chaetothyriales</taxon>
        <taxon>Herpotrichiellaceae</taxon>
        <taxon>Exophiala</taxon>
    </lineage>
</organism>
<gene>
    <name evidence="2" type="ORF">LTR84_002092</name>
</gene>
<comment type="caution">
    <text evidence="2">The sequence shown here is derived from an EMBL/GenBank/DDBJ whole genome shotgun (WGS) entry which is preliminary data.</text>
</comment>
<proteinExistence type="predicted"/>
<protein>
    <recommendedName>
        <fullName evidence="4">F-box domain-containing protein</fullName>
    </recommendedName>
</protein>
<feature type="region of interest" description="Disordered" evidence="1">
    <location>
        <begin position="1"/>
        <end position="33"/>
    </location>
</feature>
<dbReference type="Proteomes" id="UP001358417">
    <property type="component" value="Unassembled WGS sequence"/>
</dbReference>
<dbReference type="EMBL" id="JAVRRD010000012">
    <property type="protein sequence ID" value="KAK5053118.1"/>
    <property type="molecule type" value="Genomic_DNA"/>
</dbReference>
<evidence type="ECO:0000256" key="1">
    <source>
        <dbReference type="SAM" id="MobiDB-lite"/>
    </source>
</evidence>
<reference evidence="2 3" key="1">
    <citation type="submission" date="2023-08" db="EMBL/GenBank/DDBJ databases">
        <title>Black Yeasts Isolated from many extreme environments.</title>
        <authorList>
            <person name="Coleine C."/>
            <person name="Stajich J.E."/>
            <person name="Selbmann L."/>
        </authorList>
    </citation>
    <scope>NUCLEOTIDE SEQUENCE [LARGE SCALE GENOMIC DNA]</scope>
    <source>
        <strain evidence="2 3">CCFEE 5792</strain>
    </source>
</reference>
<evidence type="ECO:0000313" key="3">
    <source>
        <dbReference type="Proteomes" id="UP001358417"/>
    </source>
</evidence>